<dbReference type="InterPro" id="IPR009057">
    <property type="entry name" value="Homeodomain-like_sf"/>
</dbReference>
<dbReference type="Pfam" id="PF12833">
    <property type="entry name" value="HTH_18"/>
    <property type="match status" value="1"/>
</dbReference>
<gene>
    <name evidence="5" type="primary">araC</name>
    <name evidence="5" type="ORF">BRLA_c040440</name>
</gene>
<accession>A0A075RAB3</accession>
<dbReference type="SUPFAM" id="SSF46689">
    <property type="entry name" value="Homeodomain-like"/>
    <property type="match status" value="2"/>
</dbReference>
<dbReference type="eggNOG" id="COG2207">
    <property type="taxonomic scope" value="Bacteria"/>
</dbReference>
<keyword evidence="2" id="KW-0238">DNA-binding</keyword>
<dbReference type="PANTHER" id="PTHR43280">
    <property type="entry name" value="ARAC-FAMILY TRANSCRIPTIONAL REGULATOR"/>
    <property type="match status" value="1"/>
</dbReference>
<dbReference type="KEGG" id="blr:BRLA_c040440"/>
<reference evidence="5 6" key="1">
    <citation type="journal article" date="2011" name="J. Bacteriol.">
        <title>Genome sequence of Brevibacillus laterosporus LMG 15441, a pathogen of invertebrates.</title>
        <authorList>
            <person name="Djukic M."/>
            <person name="Poehlein A."/>
            <person name="Thurmer A."/>
            <person name="Daniel R."/>
        </authorList>
    </citation>
    <scope>NUCLEOTIDE SEQUENCE [LARGE SCALE GENOMIC DNA]</scope>
    <source>
        <strain evidence="5 6">LMG 15441</strain>
    </source>
</reference>
<evidence type="ECO:0000259" key="4">
    <source>
        <dbReference type="PROSITE" id="PS01124"/>
    </source>
</evidence>
<proteinExistence type="predicted"/>
<evidence type="ECO:0000313" key="6">
    <source>
        <dbReference type="Proteomes" id="UP000005850"/>
    </source>
</evidence>
<dbReference type="Pfam" id="PF17853">
    <property type="entry name" value="GGDEF_2"/>
    <property type="match status" value="1"/>
</dbReference>
<feature type="domain" description="HTH araC/xylS-type" evidence="4">
    <location>
        <begin position="304"/>
        <end position="402"/>
    </location>
</feature>
<dbReference type="PROSITE" id="PS00041">
    <property type="entry name" value="HTH_ARAC_FAMILY_1"/>
    <property type="match status" value="1"/>
</dbReference>
<dbReference type="InterPro" id="IPR041522">
    <property type="entry name" value="CdaR_GGDEF"/>
</dbReference>
<keyword evidence="6" id="KW-1185">Reference proteome</keyword>
<dbReference type="STRING" id="1042163.BRLA_c040440"/>
<dbReference type="PROSITE" id="PS01124">
    <property type="entry name" value="HTH_ARAC_FAMILY_2"/>
    <property type="match status" value="1"/>
</dbReference>
<evidence type="ECO:0000256" key="1">
    <source>
        <dbReference type="ARBA" id="ARBA00023015"/>
    </source>
</evidence>
<keyword evidence="1" id="KW-0805">Transcription regulation</keyword>
<dbReference type="PANTHER" id="PTHR43280:SF2">
    <property type="entry name" value="HTH-TYPE TRANSCRIPTIONAL REGULATOR EXSA"/>
    <property type="match status" value="1"/>
</dbReference>
<dbReference type="InterPro" id="IPR018060">
    <property type="entry name" value="HTH_AraC"/>
</dbReference>
<dbReference type="SMART" id="SM00342">
    <property type="entry name" value="HTH_ARAC"/>
    <property type="match status" value="1"/>
</dbReference>
<protein>
    <submittedName>
        <fullName evidence="5">Arabinose operon regulatory protein AraC</fullName>
    </submittedName>
</protein>
<dbReference type="InterPro" id="IPR020449">
    <property type="entry name" value="Tscrpt_reg_AraC-type_HTH"/>
</dbReference>
<evidence type="ECO:0000256" key="2">
    <source>
        <dbReference type="ARBA" id="ARBA00023125"/>
    </source>
</evidence>
<dbReference type="AlphaFoldDB" id="A0A075RAB3"/>
<dbReference type="InterPro" id="IPR018062">
    <property type="entry name" value="HTH_AraC-typ_CS"/>
</dbReference>
<name>A0A075RAB3_BRELA</name>
<dbReference type="PRINTS" id="PR00032">
    <property type="entry name" value="HTHARAC"/>
</dbReference>
<keyword evidence="3" id="KW-0804">Transcription</keyword>
<evidence type="ECO:0000256" key="3">
    <source>
        <dbReference type="ARBA" id="ARBA00023163"/>
    </source>
</evidence>
<dbReference type="EMBL" id="CP007806">
    <property type="protein sequence ID" value="AIG28321.1"/>
    <property type="molecule type" value="Genomic_DNA"/>
</dbReference>
<organism evidence="5 6">
    <name type="scientific">Brevibacillus laterosporus LMG 15441</name>
    <dbReference type="NCBI Taxonomy" id="1042163"/>
    <lineage>
        <taxon>Bacteria</taxon>
        <taxon>Bacillati</taxon>
        <taxon>Bacillota</taxon>
        <taxon>Bacilli</taxon>
        <taxon>Bacillales</taxon>
        <taxon>Paenibacillaceae</taxon>
        <taxon>Brevibacillus</taxon>
    </lineage>
</organism>
<dbReference type="GO" id="GO:0043565">
    <property type="term" value="F:sequence-specific DNA binding"/>
    <property type="evidence" value="ECO:0007669"/>
    <property type="project" value="InterPro"/>
</dbReference>
<dbReference type="RefSeq" id="WP_003334688.1">
    <property type="nucleotide sequence ID" value="NZ_CP007806.1"/>
</dbReference>
<dbReference type="HOGENOM" id="CLU_694149_0_0_9"/>
<sequence>MLTLQQAAAVQATFAHELITGTMVHEAEFSIRQQQLRMTIRPELALVISLDRYPDLAVNRPAGWRQEIGQELLVVLHQALAVPFVWCWVSEGVIVVLLELLDETKNRQQPFADQKARQIASQIVQHADEKRISVSIGMGGFYENPLYMQHSYEEAQMALKDRFFQGNQLILPIRTKRDRDSGSRRNSSIPSKNRADVIASVRIGDEHATLEALHRLLQDRTMVDQQDVESFQSEVVEVITAMSRTVLELGADASTILAENARFIQDLYQTIRYDTFLKKVERYSIHLVRQVEQLGMKKYSPVIRSAITYLKEHLGEKIGLKEVAQNCCLSVYHFSHLFQRETGYSFLEYVHRMKLQKAVIYLETTDLSIKEIAFELGFEDANYFSRLFKKQMNMSPREYRTARLC</sequence>
<dbReference type="GO" id="GO:0003700">
    <property type="term" value="F:DNA-binding transcription factor activity"/>
    <property type="evidence" value="ECO:0007669"/>
    <property type="project" value="InterPro"/>
</dbReference>
<dbReference type="Proteomes" id="UP000005850">
    <property type="component" value="Chromosome"/>
</dbReference>
<dbReference type="Gene3D" id="1.10.10.60">
    <property type="entry name" value="Homeodomain-like"/>
    <property type="match status" value="2"/>
</dbReference>
<evidence type="ECO:0000313" key="5">
    <source>
        <dbReference type="EMBL" id="AIG28321.1"/>
    </source>
</evidence>